<dbReference type="PANTHER" id="PTHR21477:SF13">
    <property type="entry name" value="KIAA0930"/>
    <property type="match status" value="1"/>
</dbReference>
<keyword evidence="2" id="KW-1185">Reference proteome</keyword>
<dbReference type="AlphaFoldDB" id="A0AAV7K6F5"/>
<dbReference type="EMBL" id="JAKMXF010000137">
    <property type="protein sequence ID" value="KAI6656658.1"/>
    <property type="molecule type" value="Genomic_DNA"/>
</dbReference>
<accession>A0AAV7K6F5</accession>
<name>A0AAV7K6F5_9METZ</name>
<reference evidence="1 2" key="1">
    <citation type="journal article" date="2023" name="BMC Biol.">
        <title>The compact genome of the sponge Oopsacas minuta (Hexactinellida) is lacking key metazoan core genes.</title>
        <authorList>
            <person name="Santini S."/>
            <person name="Schenkelaars Q."/>
            <person name="Jourda C."/>
            <person name="Duchesne M."/>
            <person name="Belahbib H."/>
            <person name="Rocher C."/>
            <person name="Selva M."/>
            <person name="Riesgo A."/>
            <person name="Vervoort M."/>
            <person name="Leys S.P."/>
            <person name="Kodjabachian L."/>
            <person name="Le Bivic A."/>
            <person name="Borchiellini C."/>
            <person name="Claverie J.M."/>
            <person name="Renard E."/>
        </authorList>
    </citation>
    <scope>NUCLEOTIDE SEQUENCE [LARGE SCALE GENOMIC DNA]</scope>
    <source>
        <strain evidence="1">SPO-2</strain>
    </source>
</reference>
<dbReference type="InterPro" id="IPR019141">
    <property type="entry name" value="DUF2045"/>
</dbReference>
<dbReference type="Pfam" id="PF09741">
    <property type="entry name" value="DUF2045"/>
    <property type="match status" value="1"/>
</dbReference>
<comment type="caution">
    <text evidence="1">The sequence shown here is derived from an EMBL/GenBank/DDBJ whole genome shotgun (WGS) entry which is preliminary data.</text>
</comment>
<dbReference type="PANTHER" id="PTHR21477">
    <property type="entry name" value="ZGC:172139"/>
    <property type="match status" value="1"/>
</dbReference>
<proteinExistence type="predicted"/>
<dbReference type="Proteomes" id="UP001165289">
    <property type="component" value="Unassembled WGS sequence"/>
</dbReference>
<gene>
    <name evidence="1" type="ORF">LOD99_11253</name>
</gene>
<evidence type="ECO:0000313" key="2">
    <source>
        <dbReference type="Proteomes" id="UP001165289"/>
    </source>
</evidence>
<evidence type="ECO:0000313" key="1">
    <source>
        <dbReference type="EMBL" id="KAI6656658.1"/>
    </source>
</evidence>
<organism evidence="1 2">
    <name type="scientific">Oopsacas minuta</name>
    <dbReference type="NCBI Taxonomy" id="111878"/>
    <lineage>
        <taxon>Eukaryota</taxon>
        <taxon>Metazoa</taxon>
        <taxon>Porifera</taxon>
        <taxon>Hexactinellida</taxon>
        <taxon>Hexasterophora</taxon>
        <taxon>Lyssacinosida</taxon>
        <taxon>Leucopsacidae</taxon>
        <taxon>Oopsacas</taxon>
    </lineage>
</organism>
<protein>
    <submittedName>
        <fullName evidence="1">Uncharacterized protein</fullName>
    </submittedName>
</protein>
<sequence>MNIFEICRTYEAKPQSPVISSFSASHFYREHFRAVFIEQHVEYSHELSDDIIFYITAGHGGPTLTVARRESVSPMTDLELDWQATFYANLVLHTLEYTMICAVGCTNDKNVFNPLHKCTKRVYPSPSQSRMDKKGKSTTICYPHIYFSVDDYEQTFSEIHVGPDHRLAVEVIATNQKFGVSKSVFAGMVEYSLLRNAVDRAVHSRSTLFKKLTATFHASPPSPYEFVRMNGPKGKGHAEVAISVEPVAVLHSAITATSVPSSKLPLTCHVTYVELHVDSLVQDIMRVMDIIFPPSNVVAYFKKQVLLPHIWTGKDLQLELTPLQKACVTLQHNKVVKLLDKRHTQLNSGFDSSDIEYPGAGLTPLECCLKENACVLLSNYNPTKKTYRYHINNYISRRKVKSRKNILTALLKARMHIQPGWSAHSPLEIPWSILDKDETQAVVDFVDLSTGQVAESIAQGWINWLKNIHYTSTEAFFLNHLSPFYIRYPRCCMRYQFRMMAAGVKHGGKLQMFGNTGQLLVTLLDNALVFQAMLSCYHCVNGTNVHVPDFDWISQNLTNILETDFYKWKSIYRAMRGYMDLLLSESVVEFDNNLIEHNPRQLPGYVLTRFRVVARGLVCMDREENRHIGKLLDLTIQVIYRVINVFRVKGVDEDLEKLVCCIISALTSFRIELLEPNNGEKIRNCVRKLFGIVQLNDHIPFVIMRQAVANIPVDILEIYIPIIFNFLSDLDINLNMRSRINNENLLLTSISNHTFTFLLIDLLLELKVYPFTVNNSGLCFASHIDEFFVRNLGTLFEEDLDSLEFLKSDFPILKKPYSLKILSAQASGQAIEKFPKLADCISPQKQLFDYVKLHIKIP</sequence>